<dbReference type="GO" id="GO:0003700">
    <property type="term" value="F:DNA-binding transcription factor activity"/>
    <property type="evidence" value="ECO:0007669"/>
    <property type="project" value="InterPro"/>
</dbReference>
<organism evidence="5 6">
    <name type="scientific">Henriciella mobilis</name>
    <dbReference type="NCBI Taxonomy" id="2305467"/>
    <lineage>
        <taxon>Bacteria</taxon>
        <taxon>Pseudomonadati</taxon>
        <taxon>Pseudomonadota</taxon>
        <taxon>Alphaproteobacteria</taxon>
        <taxon>Hyphomonadales</taxon>
        <taxon>Hyphomonadaceae</taxon>
        <taxon>Henriciella</taxon>
    </lineage>
</organism>
<name>A0A399R7K1_9PROT</name>
<keyword evidence="3" id="KW-0804">Transcription</keyword>
<dbReference type="SMART" id="SM00418">
    <property type="entry name" value="HTH_ARSR"/>
    <property type="match status" value="1"/>
</dbReference>
<dbReference type="PANTHER" id="PTHR43132:SF2">
    <property type="entry name" value="ARSENICAL RESISTANCE OPERON REPRESSOR ARSR-RELATED"/>
    <property type="match status" value="1"/>
</dbReference>
<dbReference type="Gene3D" id="1.10.10.10">
    <property type="entry name" value="Winged helix-like DNA-binding domain superfamily/Winged helix DNA-binding domain"/>
    <property type="match status" value="1"/>
</dbReference>
<feature type="domain" description="HTH arsR-type" evidence="4">
    <location>
        <begin position="12"/>
        <end position="106"/>
    </location>
</feature>
<dbReference type="RefSeq" id="WP_119377418.1">
    <property type="nucleotide sequence ID" value="NZ_QWFX01000016.1"/>
</dbReference>
<evidence type="ECO:0000256" key="3">
    <source>
        <dbReference type="ARBA" id="ARBA00023163"/>
    </source>
</evidence>
<proteinExistence type="predicted"/>
<sequence length="108" mass="11995">MKNTAELLDPRVLEAKAEAAASLLKAMSNPHRLMILCRLGASEASVGELQVDSGLSQSALSQHLALLRGRELVDTRREAQTIYYRLSDPAVRQVIETLMKIYCPEMLK</sequence>
<dbReference type="InterPro" id="IPR051011">
    <property type="entry name" value="Metal_resp_trans_reg"/>
</dbReference>
<dbReference type="PRINTS" id="PR00778">
    <property type="entry name" value="HTHARSR"/>
</dbReference>
<gene>
    <name evidence="5" type="ORF">D1223_15890</name>
</gene>
<evidence type="ECO:0000313" key="6">
    <source>
        <dbReference type="Proteomes" id="UP000266385"/>
    </source>
</evidence>
<keyword evidence="1" id="KW-0805">Transcription regulation</keyword>
<evidence type="ECO:0000256" key="2">
    <source>
        <dbReference type="ARBA" id="ARBA00023125"/>
    </source>
</evidence>
<dbReference type="InterPro" id="IPR001845">
    <property type="entry name" value="HTH_ArsR_DNA-bd_dom"/>
</dbReference>
<dbReference type="InterPro" id="IPR036388">
    <property type="entry name" value="WH-like_DNA-bd_sf"/>
</dbReference>
<protein>
    <submittedName>
        <fullName evidence="5">Transcriptional regulator</fullName>
    </submittedName>
</protein>
<keyword evidence="6" id="KW-1185">Reference proteome</keyword>
<dbReference type="Pfam" id="PF01022">
    <property type="entry name" value="HTH_5"/>
    <property type="match status" value="1"/>
</dbReference>
<dbReference type="GO" id="GO:0003677">
    <property type="term" value="F:DNA binding"/>
    <property type="evidence" value="ECO:0007669"/>
    <property type="project" value="UniProtKB-KW"/>
</dbReference>
<dbReference type="OrthoDB" id="194599at2"/>
<evidence type="ECO:0000313" key="5">
    <source>
        <dbReference type="EMBL" id="RIJ26461.1"/>
    </source>
</evidence>
<dbReference type="Proteomes" id="UP000266385">
    <property type="component" value="Unassembled WGS sequence"/>
</dbReference>
<dbReference type="AlphaFoldDB" id="A0A399R7K1"/>
<dbReference type="InterPro" id="IPR036390">
    <property type="entry name" value="WH_DNA-bd_sf"/>
</dbReference>
<evidence type="ECO:0000256" key="1">
    <source>
        <dbReference type="ARBA" id="ARBA00023015"/>
    </source>
</evidence>
<dbReference type="CDD" id="cd00090">
    <property type="entry name" value="HTH_ARSR"/>
    <property type="match status" value="1"/>
</dbReference>
<dbReference type="SUPFAM" id="SSF46785">
    <property type="entry name" value="Winged helix' DNA-binding domain"/>
    <property type="match status" value="1"/>
</dbReference>
<dbReference type="PANTHER" id="PTHR43132">
    <property type="entry name" value="ARSENICAL RESISTANCE OPERON REPRESSOR ARSR-RELATED"/>
    <property type="match status" value="1"/>
</dbReference>
<dbReference type="PROSITE" id="PS50987">
    <property type="entry name" value="HTH_ARSR_2"/>
    <property type="match status" value="1"/>
</dbReference>
<accession>A0A399R7K1</accession>
<comment type="caution">
    <text evidence="5">The sequence shown here is derived from an EMBL/GenBank/DDBJ whole genome shotgun (WGS) entry which is preliminary data.</text>
</comment>
<dbReference type="NCBIfam" id="NF033788">
    <property type="entry name" value="HTH_metalloreg"/>
    <property type="match status" value="1"/>
</dbReference>
<reference evidence="5 6" key="1">
    <citation type="submission" date="2018-08" db="EMBL/GenBank/DDBJ databases">
        <title>Henriciella mobilis sp. nov., isolated from seawater.</title>
        <authorList>
            <person name="Cheng H."/>
            <person name="Wu Y.-H."/>
            <person name="Xu X.-W."/>
            <person name="Guo L.-L."/>
        </authorList>
    </citation>
    <scope>NUCLEOTIDE SEQUENCE [LARGE SCALE GENOMIC DNA]</scope>
    <source>
        <strain evidence="5 6">JN25</strain>
    </source>
</reference>
<dbReference type="EMBL" id="QWFX01000016">
    <property type="protein sequence ID" value="RIJ26461.1"/>
    <property type="molecule type" value="Genomic_DNA"/>
</dbReference>
<evidence type="ECO:0000259" key="4">
    <source>
        <dbReference type="PROSITE" id="PS50987"/>
    </source>
</evidence>
<dbReference type="InterPro" id="IPR011991">
    <property type="entry name" value="ArsR-like_HTH"/>
</dbReference>
<keyword evidence="2" id="KW-0238">DNA-binding</keyword>